<reference evidence="9" key="1">
    <citation type="submission" date="2022-10" db="EMBL/GenBank/DDBJ databases">
        <title>Tapping the CABI collections for fungal endophytes: first genome assemblies for Collariella, Neodidymelliopsis, Ascochyta clinopodiicola, Didymella pomorum, Didymosphaeria variabile, Neocosmospora piperis and Neocucurbitaria cava.</title>
        <authorList>
            <person name="Hill R."/>
        </authorList>
    </citation>
    <scope>NUCLEOTIDE SEQUENCE</scope>
    <source>
        <strain evidence="9">IMI 355082</strain>
    </source>
</reference>
<dbReference type="GO" id="GO:0043565">
    <property type="term" value="F:sequence-specific DNA binding"/>
    <property type="evidence" value="ECO:0007669"/>
    <property type="project" value="InterPro"/>
</dbReference>
<feature type="compositionally biased region" description="Pro residues" evidence="7">
    <location>
        <begin position="169"/>
        <end position="180"/>
    </location>
</feature>
<organism evidence="9 10">
    <name type="scientific">Gnomoniopsis smithogilvyi</name>
    <dbReference type="NCBI Taxonomy" id="1191159"/>
    <lineage>
        <taxon>Eukaryota</taxon>
        <taxon>Fungi</taxon>
        <taxon>Dikarya</taxon>
        <taxon>Ascomycota</taxon>
        <taxon>Pezizomycotina</taxon>
        <taxon>Sordariomycetes</taxon>
        <taxon>Sordariomycetidae</taxon>
        <taxon>Diaporthales</taxon>
        <taxon>Gnomoniaceae</taxon>
        <taxon>Gnomoniopsis</taxon>
    </lineage>
</organism>
<evidence type="ECO:0000256" key="5">
    <source>
        <dbReference type="ARBA" id="ARBA00023163"/>
    </source>
</evidence>
<evidence type="ECO:0000256" key="1">
    <source>
        <dbReference type="ARBA" id="ARBA00022723"/>
    </source>
</evidence>
<dbReference type="InterPro" id="IPR000679">
    <property type="entry name" value="Znf_GATA"/>
</dbReference>
<evidence type="ECO:0000313" key="10">
    <source>
        <dbReference type="Proteomes" id="UP001140453"/>
    </source>
</evidence>
<evidence type="ECO:0000256" key="6">
    <source>
        <dbReference type="PROSITE-ProRule" id="PRU00094"/>
    </source>
</evidence>
<dbReference type="Proteomes" id="UP001140453">
    <property type="component" value="Unassembled WGS sequence"/>
</dbReference>
<dbReference type="Gene3D" id="3.30.50.10">
    <property type="entry name" value="Erythroid Transcription Factor GATA-1, subunit A"/>
    <property type="match status" value="1"/>
</dbReference>
<dbReference type="GO" id="GO:0006355">
    <property type="term" value="P:regulation of DNA-templated transcription"/>
    <property type="evidence" value="ECO:0007669"/>
    <property type="project" value="InterPro"/>
</dbReference>
<dbReference type="AlphaFoldDB" id="A0A9W8YLR1"/>
<evidence type="ECO:0000256" key="3">
    <source>
        <dbReference type="ARBA" id="ARBA00022833"/>
    </source>
</evidence>
<keyword evidence="4" id="KW-0805">Transcription regulation</keyword>
<feature type="region of interest" description="Disordered" evidence="7">
    <location>
        <begin position="153"/>
        <end position="216"/>
    </location>
</feature>
<dbReference type="CDD" id="cd00202">
    <property type="entry name" value="ZnF_GATA"/>
    <property type="match status" value="1"/>
</dbReference>
<name>A0A9W8YLR1_9PEZI</name>
<dbReference type="SUPFAM" id="SSF57716">
    <property type="entry name" value="Glucocorticoid receptor-like (DNA-binding domain)"/>
    <property type="match status" value="1"/>
</dbReference>
<feature type="domain" description="GATA-type" evidence="8">
    <location>
        <begin position="219"/>
        <end position="252"/>
    </location>
</feature>
<evidence type="ECO:0000313" key="9">
    <source>
        <dbReference type="EMBL" id="KAJ4386388.1"/>
    </source>
</evidence>
<evidence type="ECO:0000256" key="4">
    <source>
        <dbReference type="ARBA" id="ARBA00023015"/>
    </source>
</evidence>
<proteinExistence type="predicted"/>
<feature type="compositionally biased region" description="Low complexity" evidence="7">
    <location>
        <begin position="11"/>
        <end position="45"/>
    </location>
</feature>
<evidence type="ECO:0000259" key="8">
    <source>
        <dbReference type="PROSITE" id="PS50114"/>
    </source>
</evidence>
<dbReference type="SMART" id="SM00401">
    <property type="entry name" value="ZnF_GATA"/>
    <property type="match status" value="1"/>
</dbReference>
<gene>
    <name evidence="9" type="primary">wc2_2</name>
    <name evidence="9" type="ORF">N0V93_009283</name>
</gene>
<dbReference type="GO" id="GO:0008270">
    <property type="term" value="F:zinc ion binding"/>
    <property type="evidence" value="ECO:0007669"/>
    <property type="project" value="UniProtKB-KW"/>
</dbReference>
<dbReference type="InterPro" id="IPR013088">
    <property type="entry name" value="Znf_NHR/GATA"/>
</dbReference>
<keyword evidence="5" id="KW-0804">Transcription</keyword>
<comment type="caution">
    <text evidence="9">The sequence shown here is derived from an EMBL/GenBank/DDBJ whole genome shotgun (WGS) entry which is preliminary data.</text>
</comment>
<dbReference type="OrthoDB" id="2162994at2759"/>
<dbReference type="EMBL" id="JAPEVB010000006">
    <property type="protein sequence ID" value="KAJ4386388.1"/>
    <property type="molecule type" value="Genomic_DNA"/>
</dbReference>
<keyword evidence="1" id="KW-0479">Metal-binding</keyword>
<evidence type="ECO:0000256" key="2">
    <source>
        <dbReference type="ARBA" id="ARBA00022771"/>
    </source>
</evidence>
<sequence length="274" mass="30010">MDLQLPLPIRLATSSSLEETTATPETPDPPSIAQSAPPGPASSLSPNPPTAEAHRTGHSGNAPTPFSLESSIQAATGPSNHQFWLKDAKVAEELFTLHRSAQDLVNFASTLIGNHDHTLGYRPIPVMSDGDVLFMTQLSNDIVRSVNGITSIRQHGTRMRRRRIKHGYPEPPPPPPPAPPSRGDHSAHRSNTTATMRPPREDTVASGGRSRRVRKSIEDDQLQQCYKCGRKETPEWRKGPEGLLCNSCGLVYIKQRRKQKMAERAERGGKSGTK</sequence>
<dbReference type="PROSITE" id="PS50114">
    <property type="entry name" value="GATA_ZN_FINGER_2"/>
    <property type="match status" value="1"/>
</dbReference>
<protein>
    <submittedName>
        <fullName evidence="9">White collar 2 type of transcription factor</fullName>
    </submittedName>
</protein>
<feature type="region of interest" description="Disordered" evidence="7">
    <location>
        <begin position="1"/>
        <end position="68"/>
    </location>
</feature>
<feature type="compositionally biased region" description="Basic residues" evidence="7">
    <location>
        <begin position="155"/>
        <end position="166"/>
    </location>
</feature>
<evidence type="ECO:0000256" key="7">
    <source>
        <dbReference type="SAM" id="MobiDB-lite"/>
    </source>
</evidence>
<keyword evidence="2 6" id="KW-0863">Zinc-finger</keyword>
<keyword evidence="3" id="KW-0862">Zinc</keyword>
<dbReference type="PANTHER" id="PTHR47172">
    <property type="entry name" value="OS01G0976800 PROTEIN"/>
    <property type="match status" value="1"/>
</dbReference>
<accession>A0A9W8YLR1</accession>
<dbReference type="Pfam" id="PF00320">
    <property type="entry name" value="GATA"/>
    <property type="match status" value="1"/>
</dbReference>
<keyword evidence="10" id="KW-1185">Reference proteome</keyword>
<feature type="compositionally biased region" description="Polar residues" evidence="7">
    <location>
        <begin position="58"/>
        <end position="68"/>
    </location>
</feature>
<dbReference type="PANTHER" id="PTHR47172:SF24">
    <property type="entry name" value="GATA ZINC FINGER DOMAIN-CONTAINING PROTEIN 14-RELATED"/>
    <property type="match status" value="1"/>
</dbReference>